<reference evidence="1" key="1">
    <citation type="submission" date="2020-02" db="EMBL/GenBank/DDBJ databases">
        <title>Flavobacterium sp. genome.</title>
        <authorList>
            <person name="Jung H.S."/>
            <person name="Baek J.H."/>
            <person name="Jeon C.O."/>
        </authorList>
    </citation>
    <scope>NUCLEOTIDE SEQUENCE</scope>
    <source>
        <strain evidence="1">SE-s28</strain>
    </source>
</reference>
<dbReference type="Proteomes" id="UP000712080">
    <property type="component" value="Unassembled WGS sequence"/>
</dbReference>
<organism evidence="1 2">
    <name type="scientific">Flavobacterium silvaticum</name>
    <dbReference type="NCBI Taxonomy" id="1852020"/>
    <lineage>
        <taxon>Bacteria</taxon>
        <taxon>Pseudomonadati</taxon>
        <taxon>Bacteroidota</taxon>
        <taxon>Flavobacteriia</taxon>
        <taxon>Flavobacteriales</taxon>
        <taxon>Flavobacteriaceae</taxon>
        <taxon>Flavobacterium</taxon>
    </lineage>
</organism>
<accession>A0A972FS78</accession>
<proteinExistence type="predicted"/>
<dbReference type="RefSeq" id="WP_169525501.1">
    <property type="nucleotide sequence ID" value="NZ_JAAMPU010000092.1"/>
</dbReference>
<dbReference type="EMBL" id="JAAMPU010000092">
    <property type="protein sequence ID" value="NMH26570.1"/>
    <property type="molecule type" value="Genomic_DNA"/>
</dbReference>
<protein>
    <submittedName>
        <fullName evidence="1">Uncharacterized protein</fullName>
    </submittedName>
</protein>
<evidence type="ECO:0000313" key="1">
    <source>
        <dbReference type="EMBL" id="NMH26570.1"/>
    </source>
</evidence>
<comment type="caution">
    <text evidence="1">The sequence shown here is derived from an EMBL/GenBank/DDBJ whole genome shotgun (WGS) entry which is preliminary data.</text>
</comment>
<keyword evidence="2" id="KW-1185">Reference proteome</keyword>
<gene>
    <name evidence="1" type="ORF">G6047_00870</name>
</gene>
<dbReference type="AlphaFoldDB" id="A0A972FS78"/>
<name>A0A972FS78_9FLAO</name>
<evidence type="ECO:0000313" key="2">
    <source>
        <dbReference type="Proteomes" id="UP000712080"/>
    </source>
</evidence>
<sequence>MKRLILYTKDIQQLTGRSERHCRDLYKRILSLNGKESPAPLTVYDFSAYSGIPVNAVLERIN</sequence>